<dbReference type="Pfam" id="PF05065">
    <property type="entry name" value="Phage_capsid"/>
    <property type="match status" value="1"/>
</dbReference>
<proteinExistence type="predicted"/>
<evidence type="ECO:0000256" key="1">
    <source>
        <dbReference type="ARBA" id="ARBA00004328"/>
    </source>
</evidence>
<reference evidence="3" key="2">
    <citation type="submission" date="2020-01" db="EMBL/GenBank/DDBJ databases">
        <authorList>
            <person name="Campanaro S."/>
        </authorList>
    </citation>
    <scope>NUCLEOTIDE SEQUENCE</scope>
    <source>
        <strain evidence="3">AS01afH2WH_6</strain>
    </source>
</reference>
<organism evidence="3 4">
    <name type="scientific">Bifidobacterium crudilactis</name>
    <dbReference type="NCBI Taxonomy" id="327277"/>
    <lineage>
        <taxon>Bacteria</taxon>
        <taxon>Bacillati</taxon>
        <taxon>Actinomycetota</taxon>
        <taxon>Actinomycetes</taxon>
        <taxon>Bifidobacteriales</taxon>
        <taxon>Bifidobacteriaceae</taxon>
        <taxon>Bifidobacterium</taxon>
    </lineage>
</organism>
<dbReference type="Proteomes" id="UP000767327">
    <property type="component" value="Unassembled WGS sequence"/>
</dbReference>
<comment type="caution">
    <text evidence="3">The sequence shown here is derived from an EMBL/GenBank/DDBJ whole genome shotgun (WGS) entry which is preliminary data.</text>
</comment>
<sequence length="395" mass="41628">MNLREKRAALLAKAQLFNDRITKGEELGEDDVASLKGILADIKALDVQLAKAAEKKPLLDALSGLDSSRATMLDHDAPLAGGAKFGASTRLKGVDLSASMIRSVKAAGGDGLTSSGSSVTDIPLVSSDPLVLPKAPTSFLEALSFTRRANPSWSYLRQTVGEVNAAFVPVGEVKPESDLQIERVDGKLQVLATLSKPVDKYMLGDNTNLSQFVSGQLSLGLQRHLESEVLTGDGTEYTANSATYHHLTGLLNTDGIQPLAAGSDDRALTLRKAIDLLEDVGHVCSMFVLNPADWSGIETQRNTSGTFDLGTVAARAAKTLWGVPVVTSAGVAAGTAIALDASAFSVDTDGQVKLEWDASGDLFTHNQLRARCEGRFGLSVYRPAGIVKANLVKAA</sequence>
<dbReference type="Gene3D" id="3.30.2400.10">
    <property type="entry name" value="Major capsid protein gp5"/>
    <property type="match status" value="1"/>
</dbReference>
<gene>
    <name evidence="3" type="ORF">GXW98_04740</name>
</gene>
<dbReference type="EMBL" id="JAAXZR010000019">
    <property type="protein sequence ID" value="NLT79577.1"/>
    <property type="molecule type" value="Genomic_DNA"/>
</dbReference>
<reference evidence="3" key="1">
    <citation type="journal article" date="2020" name="Biotechnol. Biofuels">
        <title>New insights from the biogas microbiome by comprehensive genome-resolved metagenomics of nearly 1600 species originating from multiple anaerobic digesters.</title>
        <authorList>
            <person name="Campanaro S."/>
            <person name="Treu L."/>
            <person name="Rodriguez-R L.M."/>
            <person name="Kovalovszki A."/>
            <person name="Ziels R.M."/>
            <person name="Maus I."/>
            <person name="Zhu X."/>
            <person name="Kougias P.G."/>
            <person name="Basile A."/>
            <person name="Luo G."/>
            <person name="Schluter A."/>
            <person name="Konstantinidis K.T."/>
            <person name="Angelidaki I."/>
        </authorList>
    </citation>
    <scope>NUCLEOTIDE SEQUENCE</scope>
    <source>
        <strain evidence="3">AS01afH2WH_6</strain>
    </source>
</reference>
<dbReference type="InterPro" id="IPR054612">
    <property type="entry name" value="Phage_capsid-like_C"/>
</dbReference>
<comment type="subcellular location">
    <subcellularLocation>
        <location evidence="1">Virion</location>
    </subcellularLocation>
</comment>
<accession>A0A971CZI0</accession>
<dbReference type="NCBIfam" id="TIGR01554">
    <property type="entry name" value="major_cap_HK97"/>
    <property type="match status" value="1"/>
</dbReference>
<protein>
    <submittedName>
        <fullName evidence="3">Phage major capsid protein</fullName>
    </submittedName>
</protein>
<dbReference type="Gene3D" id="3.30.2320.10">
    <property type="entry name" value="hypothetical protein PF0899 domain"/>
    <property type="match status" value="1"/>
</dbReference>
<feature type="domain" description="Phage capsid-like C-terminal" evidence="2">
    <location>
        <begin position="153"/>
        <end position="389"/>
    </location>
</feature>
<evidence type="ECO:0000259" key="2">
    <source>
        <dbReference type="Pfam" id="PF05065"/>
    </source>
</evidence>
<dbReference type="AlphaFoldDB" id="A0A971CZI0"/>
<evidence type="ECO:0000313" key="4">
    <source>
        <dbReference type="Proteomes" id="UP000767327"/>
    </source>
</evidence>
<dbReference type="SUPFAM" id="SSF56563">
    <property type="entry name" value="Major capsid protein gp5"/>
    <property type="match status" value="1"/>
</dbReference>
<evidence type="ECO:0000313" key="3">
    <source>
        <dbReference type="EMBL" id="NLT79577.1"/>
    </source>
</evidence>
<dbReference type="RefSeq" id="WP_273173464.1">
    <property type="nucleotide sequence ID" value="NZ_JAAXZR010000019.1"/>
</dbReference>
<name>A0A971CZI0_9BIFI</name>
<dbReference type="InterPro" id="IPR024455">
    <property type="entry name" value="Phage_capsid"/>
</dbReference>